<protein>
    <submittedName>
        <fullName evidence="1">Boron transporter 1</fullName>
    </submittedName>
</protein>
<proteinExistence type="predicted"/>
<comment type="caution">
    <text evidence="1">The sequence shown here is derived from an EMBL/GenBank/DDBJ whole genome shotgun (WGS) entry which is preliminary data.</text>
</comment>
<sequence>MEETFVPFRGIKNDLKGRLKCYKQDWTGGFRAGFRILAPTTYIFFASAIPVISFGEQLERNTNGALTAVQTLASTALCGIIHSIVGGQPLLILGVAEPTVLMYTFMFNFAKDRKDLGEKLFLAWTGWVCAWTALLLFLLSILGACSIINRFTRIAGELFGLLIAMLFMQQAIRGVVEEFGIPERENPNQMSLQPSWRFGNGMFALVLSFGLLYTGLRSRKARSWRYGSGSLRGFIADYGVPLMVLVWTAVSYIPVNSVPRGIPRRLFSPNPWSPGAYSNWTIVKEMLDVPPLYIVGAFIPATMIAVLYYFDHSVASQLAQQKEFNLKKPPSYHYDLLLLGFLTILCGLIGIPPSNGVIPQSPMHTKSLATLKHQLLRNKLVSTARKSLQRNSNLSQLYRNMQEAYDEMQTPLVYQMPPALGLKEMKESTIELASSSGYIDAPVDETVFDVDKDIDDLLPVEVKEQRLSNLLQALMVGGCVAAMPLLKKIPTSVLWGYFAFMAIENLPGNQFWERILLLFTAPSRRYKVLEENHATFIETVPFKSIAAFTLFQTVYLLLCFGITWIPIAGVLFPLLIMLLVPVRQYLLPKFFKAVHLQDLDAAEYEEAPAISYNMTFEERAIDIDGGEILDEMITRSRGEIRHSQSPKITSSTPTSLEDKRSPHSPSMQRAYSPRVRELRVERSPSLSGKGLEVKKVPSPGPSNLGQSSNGSSPC</sequence>
<evidence type="ECO:0000313" key="2">
    <source>
        <dbReference type="Proteomes" id="UP000829398"/>
    </source>
</evidence>
<reference evidence="2" key="1">
    <citation type="journal article" date="2023" name="Hortic. Res.">
        <title>A chromosome-level phased genome enabling allele-level studies in sweet orange: a case study on citrus Huanglongbing tolerance.</title>
        <authorList>
            <person name="Wu B."/>
            <person name="Yu Q."/>
            <person name="Deng Z."/>
            <person name="Duan Y."/>
            <person name="Luo F."/>
            <person name="Gmitter F. Jr."/>
        </authorList>
    </citation>
    <scope>NUCLEOTIDE SEQUENCE [LARGE SCALE GENOMIC DNA]</scope>
    <source>
        <strain evidence="2">cv. Valencia</strain>
    </source>
</reference>
<gene>
    <name evidence="1" type="ORF">KPL71_006634</name>
</gene>
<dbReference type="EMBL" id="CM039172">
    <property type="protein sequence ID" value="KAH9776194.1"/>
    <property type="molecule type" value="Genomic_DNA"/>
</dbReference>
<evidence type="ECO:0000313" key="1">
    <source>
        <dbReference type="EMBL" id="KAH9776194.1"/>
    </source>
</evidence>
<keyword evidence="2" id="KW-1185">Reference proteome</keyword>
<organism evidence="1 2">
    <name type="scientific">Citrus sinensis</name>
    <name type="common">Sweet orange</name>
    <name type="synonym">Citrus aurantium var. sinensis</name>
    <dbReference type="NCBI Taxonomy" id="2711"/>
    <lineage>
        <taxon>Eukaryota</taxon>
        <taxon>Viridiplantae</taxon>
        <taxon>Streptophyta</taxon>
        <taxon>Embryophyta</taxon>
        <taxon>Tracheophyta</taxon>
        <taxon>Spermatophyta</taxon>
        <taxon>Magnoliopsida</taxon>
        <taxon>eudicotyledons</taxon>
        <taxon>Gunneridae</taxon>
        <taxon>Pentapetalae</taxon>
        <taxon>rosids</taxon>
        <taxon>malvids</taxon>
        <taxon>Sapindales</taxon>
        <taxon>Rutaceae</taxon>
        <taxon>Aurantioideae</taxon>
        <taxon>Citrus</taxon>
    </lineage>
</organism>
<name>A0ACB8LSF3_CITSI</name>
<accession>A0ACB8LSF3</accession>
<dbReference type="Proteomes" id="UP000829398">
    <property type="component" value="Chromosome 3"/>
</dbReference>